<dbReference type="InterPro" id="IPR009057">
    <property type="entry name" value="Homeodomain-like_sf"/>
</dbReference>
<evidence type="ECO:0000259" key="4">
    <source>
        <dbReference type="PROSITE" id="PS50071"/>
    </source>
</evidence>
<name>A0ABD3UJV6_9LAMI</name>
<feature type="region of interest" description="Disordered" evidence="3">
    <location>
        <begin position="128"/>
        <end position="158"/>
    </location>
</feature>
<evidence type="ECO:0000313" key="6">
    <source>
        <dbReference type="Proteomes" id="UP001634393"/>
    </source>
</evidence>
<dbReference type="AlphaFoldDB" id="A0ABD3UJV6"/>
<dbReference type="GO" id="GO:0003677">
    <property type="term" value="F:DNA binding"/>
    <property type="evidence" value="ECO:0007669"/>
    <property type="project" value="UniProtKB-UniRule"/>
</dbReference>
<comment type="caution">
    <text evidence="5">The sequence shown here is derived from an EMBL/GenBank/DDBJ whole genome shotgun (WGS) entry which is preliminary data.</text>
</comment>
<accession>A0ABD3UJV6</accession>
<feature type="domain" description="Homeobox" evidence="4">
    <location>
        <begin position="65"/>
        <end position="125"/>
    </location>
</feature>
<dbReference type="InterPro" id="IPR001356">
    <property type="entry name" value="HD"/>
</dbReference>
<evidence type="ECO:0000256" key="2">
    <source>
        <dbReference type="PROSITE-ProRule" id="PRU00108"/>
    </source>
</evidence>
<dbReference type="InterPro" id="IPR035441">
    <property type="entry name" value="TFIIS/LEDGF_dom_sf"/>
</dbReference>
<dbReference type="SUPFAM" id="SSF46689">
    <property type="entry name" value="Homeodomain-like"/>
    <property type="match status" value="1"/>
</dbReference>
<proteinExistence type="predicted"/>
<sequence length="422" mass="47999">MEPLKGNQLIELAFPKMSYQNLLESQKDVIQNQIENLLEVVEFQCKLTGVNPLSQEMAAGALSIKIGKKPRDLLNPKAVKYMQFVFSIKDAISKRETREISVRFGVTVTQVRDFFAGQRTRVRKFVRMSREKTDKSAASDARPDEMTSTSDPSMPAEPVPLDTVAPIQVEEGPSCSTRHEVPPGMEESDIYFTENIFRLMRKEESFAGQVKLLQWILRMENPSVTTWFLNEGGVILLATWLSEAATEEQTSVLRLILDVLCHLPLKKASSVHMSAVLQSVNRLRFYRTPDVANRSTILIAQWTKLFQKIQASKKSKSAGEAQDEMLLKQRQVLYRISYLFKCSFTFFRNQCVMTCSIQEVMGNESLELRDDNSREALRLLCENPSYPRKLDTAPPLKLLTASGDDSHKRRGVLSSRILLFGY</sequence>
<feature type="compositionally biased region" description="Basic and acidic residues" evidence="3">
    <location>
        <begin position="128"/>
        <end position="145"/>
    </location>
</feature>
<keyword evidence="2" id="KW-0539">Nucleus</keyword>
<organism evidence="5 6">
    <name type="scientific">Penstemon smallii</name>
    <dbReference type="NCBI Taxonomy" id="265156"/>
    <lineage>
        <taxon>Eukaryota</taxon>
        <taxon>Viridiplantae</taxon>
        <taxon>Streptophyta</taxon>
        <taxon>Embryophyta</taxon>
        <taxon>Tracheophyta</taxon>
        <taxon>Spermatophyta</taxon>
        <taxon>Magnoliopsida</taxon>
        <taxon>eudicotyledons</taxon>
        <taxon>Gunneridae</taxon>
        <taxon>Pentapetalae</taxon>
        <taxon>asterids</taxon>
        <taxon>lamiids</taxon>
        <taxon>Lamiales</taxon>
        <taxon>Plantaginaceae</taxon>
        <taxon>Cheloneae</taxon>
        <taxon>Penstemon</taxon>
    </lineage>
</organism>
<dbReference type="SUPFAM" id="SSF47676">
    <property type="entry name" value="Conserved domain common to transcription factors TFIIS, elongin A, CRSP70"/>
    <property type="match status" value="1"/>
</dbReference>
<evidence type="ECO:0000256" key="1">
    <source>
        <dbReference type="ARBA" id="ARBA00004123"/>
    </source>
</evidence>
<keyword evidence="6" id="KW-1185">Reference proteome</keyword>
<comment type="subcellular location">
    <subcellularLocation>
        <location evidence="1 2">Nucleus</location>
    </subcellularLocation>
</comment>
<dbReference type="GO" id="GO:0005634">
    <property type="term" value="C:nucleus"/>
    <property type="evidence" value="ECO:0007669"/>
    <property type="project" value="UniProtKB-SubCell"/>
</dbReference>
<reference evidence="5 6" key="1">
    <citation type="submission" date="2024-12" db="EMBL/GenBank/DDBJ databases">
        <title>The unique morphological basis and parallel evolutionary history of personate flowers in Penstemon.</title>
        <authorList>
            <person name="Depatie T.H."/>
            <person name="Wessinger C.A."/>
        </authorList>
    </citation>
    <scope>NUCLEOTIDE SEQUENCE [LARGE SCALE GENOMIC DNA]</scope>
    <source>
        <strain evidence="5">WTNN_2</strain>
        <tissue evidence="5">Leaf</tissue>
    </source>
</reference>
<dbReference type="EMBL" id="JBJXBP010000001">
    <property type="protein sequence ID" value="KAL3849782.1"/>
    <property type="molecule type" value="Genomic_DNA"/>
</dbReference>
<dbReference type="Proteomes" id="UP001634393">
    <property type="component" value="Unassembled WGS sequence"/>
</dbReference>
<gene>
    <name evidence="5" type="ORF">ACJIZ3_011664</name>
</gene>
<keyword evidence="2" id="KW-0238">DNA-binding</keyword>
<dbReference type="PROSITE" id="PS50071">
    <property type="entry name" value="HOMEOBOX_2"/>
    <property type="match status" value="1"/>
</dbReference>
<feature type="DNA-binding region" description="Homeobox" evidence="2">
    <location>
        <begin position="67"/>
        <end position="126"/>
    </location>
</feature>
<evidence type="ECO:0000256" key="3">
    <source>
        <dbReference type="SAM" id="MobiDB-lite"/>
    </source>
</evidence>
<evidence type="ECO:0000313" key="5">
    <source>
        <dbReference type="EMBL" id="KAL3849782.1"/>
    </source>
</evidence>
<protein>
    <recommendedName>
        <fullName evidence="4">Homeobox domain-containing protein</fullName>
    </recommendedName>
</protein>
<keyword evidence="2" id="KW-0371">Homeobox</keyword>